<proteinExistence type="predicted"/>
<evidence type="ECO:0000313" key="1">
    <source>
        <dbReference type="EMBL" id="GKV39020.1"/>
    </source>
</evidence>
<sequence length="127" mass="14962">MVGMEELLHKQHTEMSRRAMSVIKFVEERSPADSLEVGDYLKAIEDMSLMQLGFKDVQMFLFKPRLNVFHNLVRLHYCINWLQVPVSLLLQVPCCSLTFWKFGIYFGFLMSTMQERYYSKILGKTVL</sequence>
<dbReference type="GO" id="GO:0019005">
    <property type="term" value="C:SCF ubiquitin ligase complex"/>
    <property type="evidence" value="ECO:0007669"/>
    <property type="project" value="TreeGrafter"/>
</dbReference>
<dbReference type="EMBL" id="BPVZ01000132">
    <property type="protein sequence ID" value="GKV39020.1"/>
    <property type="molecule type" value="Genomic_DNA"/>
</dbReference>
<gene>
    <name evidence="1" type="ORF">SLEP1_g46856</name>
</gene>
<dbReference type="AlphaFoldDB" id="A0AAV5LNK7"/>
<organism evidence="1 2">
    <name type="scientific">Rubroshorea leprosula</name>
    <dbReference type="NCBI Taxonomy" id="152421"/>
    <lineage>
        <taxon>Eukaryota</taxon>
        <taxon>Viridiplantae</taxon>
        <taxon>Streptophyta</taxon>
        <taxon>Embryophyta</taxon>
        <taxon>Tracheophyta</taxon>
        <taxon>Spermatophyta</taxon>
        <taxon>Magnoliopsida</taxon>
        <taxon>eudicotyledons</taxon>
        <taxon>Gunneridae</taxon>
        <taxon>Pentapetalae</taxon>
        <taxon>rosids</taxon>
        <taxon>malvids</taxon>
        <taxon>Malvales</taxon>
        <taxon>Dipterocarpaceae</taxon>
        <taxon>Rubroshorea</taxon>
    </lineage>
</organism>
<dbReference type="GO" id="GO:0031146">
    <property type="term" value="P:SCF-dependent proteasomal ubiquitin-dependent protein catabolic process"/>
    <property type="evidence" value="ECO:0007669"/>
    <property type="project" value="InterPro"/>
</dbReference>
<dbReference type="Proteomes" id="UP001054252">
    <property type="component" value="Unassembled WGS sequence"/>
</dbReference>
<dbReference type="PANTHER" id="PTHR16008:SF4">
    <property type="entry name" value="F-BOX ONLY PROTEIN 4"/>
    <property type="match status" value="1"/>
</dbReference>
<dbReference type="GO" id="GO:0000209">
    <property type="term" value="P:protein polyubiquitination"/>
    <property type="evidence" value="ECO:0007669"/>
    <property type="project" value="TreeGrafter"/>
</dbReference>
<name>A0AAV5LNK7_9ROSI</name>
<dbReference type="PANTHER" id="PTHR16008">
    <property type="entry name" value="F-BOX ONLY PROTEIN 4"/>
    <property type="match status" value="1"/>
</dbReference>
<accession>A0AAV5LNK7</accession>
<reference evidence="1 2" key="1">
    <citation type="journal article" date="2021" name="Commun. Biol.">
        <title>The genome of Shorea leprosula (Dipterocarpaceae) highlights the ecological relevance of drought in aseasonal tropical rainforests.</title>
        <authorList>
            <person name="Ng K.K.S."/>
            <person name="Kobayashi M.J."/>
            <person name="Fawcett J.A."/>
            <person name="Hatakeyama M."/>
            <person name="Paape T."/>
            <person name="Ng C.H."/>
            <person name="Ang C.C."/>
            <person name="Tnah L.H."/>
            <person name="Lee C.T."/>
            <person name="Nishiyama T."/>
            <person name="Sese J."/>
            <person name="O'Brien M.J."/>
            <person name="Copetti D."/>
            <person name="Mohd Noor M.I."/>
            <person name="Ong R.C."/>
            <person name="Putra M."/>
            <person name="Sireger I.Z."/>
            <person name="Indrioko S."/>
            <person name="Kosugi Y."/>
            <person name="Izuno A."/>
            <person name="Isagi Y."/>
            <person name="Lee S.L."/>
            <person name="Shimizu K.K."/>
        </authorList>
    </citation>
    <scope>NUCLEOTIDE SEQUENCE [LARGE SCALE GENOMIC DNA]</scope>
    <source>
        <strain evidence="1">214</strain>
    </source>
</reference>
<keyword evidence="2" id="KW-1185">Reference proteome</keyword>
<dbReference type="InterPro" id="IPR039588">
    <property type="entry name" value="FBXO4"/>
</dbReference>
<protein>
    <submittedName>
        <fullName evidence="1">Uncharacterized protein</fullName>
    </submittedName>
</protein>
<evidence type="ECO:0000313" key="2">
    <source>
        <dbReference type="Proteomes" id="UP001054252"/>
    </source>
</evidence>
<comment type="caution">
    <text evidence="1">The sequence shown here is derived from an EMBL/GenBank/DDBJ whole genome shotgun (WGS) entry which is preliminary data.</text>
</comment>